<evidence type="ECO:0000256" key="5">
    <source>
        <dbReference type="PROSITE-ProRule" id="PRU00309"/>
    </source>
</evidence>
<dbReference type="GeneID" id="106814506"/>
<keyword evidence="8" id="KW-1185">Reference proteome</keyword>
<dbReference type="RefSeq" id="XP_014674302.1">
    <property type="nucleotide sequence ID" value="XM_014818816.1"/>
</dbReference>
<dbReference type="Pfam" id="PF13613">
    <property type="entry name" value="HTH_Tnp_4"/>
    <property type="match status" value="1"/>
</dbReference>
<feature type="coiled-coil region" evidence="6">
    <location>
        <begin position="152"/>
        <end position="193"/>
    </location>
</feature>
<dbReference type="SUPFAM" id="SSF57716">
    <property type="entry name" value="Glucocorticoid receptor-like (DNA-binding domain)"/>
    <property type="match status" value="1"/>
</dbReference>
<dbReference type="PANTHER" id="PTHR23080">
    <property type="entry name" value="THAP DOMAIN PROTEIN"/>
    <property type="match status" value="1"/>
</dbReference>
<keyword evidence="2 5" id="KW-0863">Zinc-finger</keyword>
<accession>A0ABM1EQ31</accession>
<dbReference type="PROSITE" id="PS50950">
    <property type="entry name" value="ZF_THAP"/>
    <property type="match status" value="1"/>
</dbReference>
<keyword evidence="1" id="KW-0479">Metal-binding</keyword>
<proteinExistence type="predicted"/>
<dbReference type="InterPro" id="IPR027805">
    <property type="entry name" value="Transposase_HTH_dom"/>
</dbReference>
<dbReference type="Proteomes" id="UP000695022">
    <property type="component" value="Unplaced"/>
</dbReference>
<evidence type="ECO:0000256" key="2">
    <source>
        <dbReference type="ARBA" id="ARBA00022771"/>
    </source>
</evidence>
<evidence type="ECO:0000256" key="6">
    <source>
        <dbReference type="SAM" id="Coils"/>
    </source>
</evidence>
<protein>
    <submittedName>
        <fullName evidence="9">Uncharacterized protein LOC106814506</fullName>
    </submittedName>
</protein>
<evidence type="ECO:0000259" key="7">
    <source>
        <dbReference type="PROSITE" id="PS50950"/>
    </source>
</evidence>
<dbReference type="PANTHER" id="PTHR23080:SF63">
    <property type="entry name" value="TICK TRANSPOSON"/>
    <property type="match status" value="1"/>
</dbReference>
<sequence length="361" mass="40878">MPISCGVVNCRNRYPKKAHSFFRLPIVITKQGEVTKEMSDRRRRCWLAAINRTGMSETVIRNLRVCSAHFISGKPSALYKDTDPDWVPMVNMGYAMKDLNTQVVRHDRLKKRKETIKKRDAAMSLVELGSFSDISGGDAEVYIDVDSKLTDLELAQLEISRLSGKLQQADTEIARLQNDNLKLIEEKESLTSAVHKMKATMPGDFANDDDKVQYYTGLKNFVTLMALFNLLSSEISEAKNSSLSKFQKMMITLMRLRLNLSIVDLSYRFGVSRSTISKVFLEIINVMNKILSPFVQWPDRDDVEHVIGTHRTVRQNFSILGATCPIDYLITKSEDESPILDKMVTVCCALTNLCPSVVSFD</sequence>
<keyword evidence="3" id="KW-0862">Zinc</keyword>
<evidence type="ECO:0000313" key="9">
    <source>
        <dbReference type="RefSeq" id="XP_014674302.1"/>
    </source>
</evidence>
<evidence type="ECO:0000256" key="3">
    <source>
        <dbReference type="ARBA" id="ARBA00022833"/>
    </source>
</evidence>
<dbReference type="InterPro" id="IPR006612">
    <property type="entry name" value="THAP_Znf"/>
</dbReference>
<reference evidence="9" key="1">
    <citation type="submission" date="2025-08" db="UniProtKB">
        <authorList>
            <consortium name="RefSeq"/>
        </authorList>
    </citation>
    <scope>IDENTIFICATION</scope>
</reference>
<evidence type="ECO:0000256" key="1">
    <source>
        <dbReference type="ARBA" id="ARBA00022723"/>
    </source>
</evidence>
<feature type="domain" description="THAP-type" evidence="7">
    <location>
        <begin position="1"/>
        <end position="91"/>
    </location>
</feature>
<name>A0ABM1EQ31_PRICU</name>
<organism evidence="8 9">
    <name type="scientific">Priapulus caudatus</name>
    <name type="common">Priapulid worm</name>
    <dbReference type="NCBI Taxonomy" id="37621"/>
    <lineage>
        <taxon>Eukaryota</taxon>
        <taxon>Metazoa</taxon>
        <taxon>Ecdysozoa</taxon>
        <taxon>Scalidophora</taxon>
        <taxon>Priapulida</taxon>
        <taxon>Priapulimorpha</taxon>
        <taxon>Priapulimorphida</taxon>
        <taxon>Priapulidae</taxon>
        <taxon>Priapulus</taxon>
    </lineage>
</organism>
<evidence type="ECO:0000256" key="4">
    <source>
        <dbReference type="ARBA" id="ARBA00023125"/>
    </source>
</evidence>
<evidence type="ECO:0000313" key="8">
    <source>
        <dbReference type="Proteomes" id="UP000695022"/>
    </source>
</evidence>
<dbReference type="Pfam" id="PF05485">
    <property type="entry name" value="THAP"/>
    <property type="match status" value="1"/>
</dbReference>
<gene>
    <name evidence="9" type="primary">LOC106814506</name>
</gene>
<dbReference type="SMART" id="SM00980">
    <property type="entry name" value="THAP"/>
    <property type="match status" value="1"/>
</dbReference>
<keyword evidence="4 5" id="KW-0238">DNA-binding</keyword>
<keyword evidence="6" id="KW-0175">Coiled coil</keyword>